<keyword evidence="1 9" id="KW-0808">Transferase</keyword>
<dbReference type="Proteomes" id="UP000241788">
    <property type="component" value="Unassembled WGS sequence"/>
</dbReference>
<comment type="pathway">
    <text evidence="9">Carbohydrate metabolism; D-ribose degradation; D-ribose 5-phosphate from beta-D-ribopyranose: step 2/2.</text>
</comment>
<comment type="catalytic activity">
    <reaction evidence="9">
        <text>D-ribose + ATP = D-ribose 5-phosphate + ADP + H(+)</text>
        <dbReference type="Rhea" id="RHEA:13697"/>
        <dbReference type="ChEBI" id="CHEBI:15378"/>
        <dbReference type="ChEBI" id="CHEBI:30616"/>
        <dbReference type="ChEBI" id="CHEBI:47013"/>
        <dbReference type="ChEBI" id="CHEBI:78346"/>
        <dbReference type="ChEBI" id="CHEBI:456216"/>
        <dbReference type="EC" id="2.7.1.15"/>
    </reaction>
</comment>
<feature type="binding site" evidence="9">
    <location>
        <position position="299"/>
    </location>
    <ligand>
        <name>K(+)</name>
        <dbReference type="ChEBI" id="CHEBI:29103"/>
    </ligand>
</feature>
<keyword evidence="7 9" id="KW-0630">Potassium</keyword>
<dbReference type="PANTHER" id="PTHR10584:SF166">
    <property type="entry name" value="RIBOKINASE"/>
    <property type="match status" value="1"/>
</dbReference>
<protein>
    <recommendedName>
        <fullName evidence="9">Ribokinase</fullName>
        <shortName evidence="9">RK</shortName>
        <ecNumber evidence="9">2.7.1.15</ecNumber>
    </recommendedName>
</protein>
<evidence type="ECO:0000256" key="2">
    <source>
        <dbReference type="ARBA" id="ARBA00022723"/>
    </source>
</evidence>
<organism evidence="11 12">
    <name type="scientific">Solilutibacter tolerans</name>
    <dbReference type="NCBI Taxonomy" id="1604334"/>
    <lineage>
        <taxon>Bacteria</taxon>
        <taxon>Pseudomonadati</taxon>
        <taxon>Pseudomonadota</taxon>
        <taxon>Gammaproteobacteria</taxon>
        <taxon>Lysobacterales</taxon>
        <taxon>Lysobacteraceae</taxon>
        <taxon>Solilutibacter</taxon>
    </lineage>
</organism>
<comment type="caution">
    <text evidence="9">Lacks conserved residue(s) required for the propagation of feature annotation.</text>
</comment>
<evidence type="ECO:0000256" key="9">
    <source>
        <dbReference type="HAMAP-Rule" id="MF_01987"/>
    </source>
</evidence>
<feature type="binding site" evidence="9">
    <location>
        <position position="304"/>
    </location>
    <ligand>
        <name>K(+)</name>
        <dbReference type="ChEBI" id="CHEBI:29103"/>
    </ligand>
</feature>
<dbReference type="GO" id="GO:0046872">
    <property type="term" value="F:metal ion binding"/>
    <property type="evidence" value="ECO:0007669"/>
    <property type="project" value="UniProtKB-KW"/>
</dbReference>
<gene>
    <name evidence="9" type="primary">rbsK</name>
    <name evidence="11" type="ORF">SAMN05421546_1570</name>
</gene>
<dbReference type="GO" id="GO:0005829">
    <property type="term" value="C:cytosol"/>
    <property type="evidence" value="ECO:0007669"/>
    <property type="project" value="TreeGrafter"/>
</dbReference>
<reference evidence="12" key="1">
    <citation type="submission" date="2017-01" db="EMBL/GenBank/DDBJ databases">
        <authorList>
            <person name="Varghese N."/>
            <person name="Submissions S."/>
        </authorList>
    </citation>
    <scope>NUCLEOTIDE SEQUENCE [LARGE SCALE GENOMIC DNA]</scope>
    <source>
        <strain evidence="12">UM1</strain>
    </source>
</reference>
<evidence type="ECO:0000259" key="10">
    <source>
        <dbReference type="Pfam" id="PF00294"/>
    </source>
</evidence>
<keyword evidence="8 9" id="KW-0119">Carbohydrate metabolism</keyword>
<feature type="domain" description="Carbohydrate kinase PfkB" evidence="10">
    <location>
        <begin position="1"/>
        <end position="310"/>
    </location>
</feature>
<feature type="binding site" evidence="9">
    <location>
        <begin position="11"/>
        <end position="13"/>
    </location>
    <ligand>
        <name>substrate</name>
    </ligand>
</feature>
<comment type="activity regulation">
    <text evidence="9">Activated by a monovalent cation that binds near, but not in, the active site. The most likely occupant of the site in vivo is potassium. Ion binding induces a conformational change that may alter substrate affinity.</text>
</comment>
<dbReference type="HAMAP" id="MF_01987">
    <property type="entry name" value="Ribokinase"/>
    <property type="match status" value="1"/>
</dbReference>
<dbReference type="PRINTS" id="PR00990">
    <property type="entry name" value="RIBOKINASE"/>
</dbReference>
<feature type="binding site" evidence="9">
    <location>
        <position position="137"/>
    </location>
    <ligand>
        <name>substrate</name>
    </ligand>
</feature>
<keyword evidence="9" id="KW-0963">Cytoplasm</keyword>
<feature type="binding site" evidence="9">
    <location>
        <begin position="266"/>
        <end position="267"/>
    </location>
    <ligand>
        <name>ATP</name>
        <dbReference type="ChEBI" id="CHEBI:30616"/>
    </ligand>
</feature>
<keyword evidence="5 9" id="KW-0067">ATP-binding</keyword>
<dbReference type="InterPro" id="IPR029056">
    <property type="entry name" value="Ribokinase-like"/>
</dbReference>
<comment type="similarity">
    <text evidence="9">Belongs to the carbohydrate kinase PfkB family. Ribokinase subfamily.</text>
</comment>
<dbReference type="Gene3D" id="3.40.1190.20">
    <property type="match status" value="1"/>
</dbReference>
<keyword evidence="4 9" id="KW-0418">Kinase</keyword>
<keyword evidence="12" id="KW-1185">Reference proteome</keyword>
<dbReference type="EC" id="2.7.1.15" evidence="9"/>
<dbReference type="EMBL" id="FTLW01000003">
    <property type="protein sequence ID" value="SIQ61379.1"/>
    <property type="molecule type" value="Genomic_DNA"/>
</dbReference>
<evidence type="ECO:0000256" key="8">
    <source>
        <dbReference type="ARBA" id="ARBA00023277"/>
    </source>
</evidence>
<evidence type="ECO:0000256" key="5">
    <source>
        <dbReference type="ARBA" id="ARBA00022840"/>
    </source>
</evidence>
<dbReference type="Pfam" id="PF00294">
    <property type="entry name" value="PfkB"/>
    <property type="match status" value="1"/>
</dbReference>
<feature type="binding site" evidence="9">
    <location>
        <position position="302"/>
    </location>
    <ligand>
        <name>K(+)</name>
        <dbReference type="ChEBI" id="CHEBI:29103"/>
    </ligand>
</feature>
<keyword evidence="2 9" id="KW-0479">Metal-binding</keyword>
<dbReference type="InterPro" id="IPR002139">
    <property type="entry name" value="Ribo/fructo_kinase"/>
</dbReference>
<name>A0A1N6U747_9GAMM</name>
<feature type="binding site" evidence="9">
    <location>
        <position position="261"/>
    </location>
    <ligand>
        <name>K(+)</name>
        <dbReference type="ChEBI" id="CHEBI:29103"/>
    </ligand>
</feature>
<evidence type="ECO:0000256" key="6">
    <source>
        <dbReference type="ARBA" id="ARBA00022842"/>
    </source>
</evidence>
<feature type="binding site" evidence="9">
    <location>
        <position position="267"/>
    </location>
    <ligand>
        <name>substrate</name>
    </ligand>
</feature>
<feature type="binding site" evidence="9">
    <location>
        <position position="263"/>
    </location>
    <ligand>
        <name>K(+)</name>
        <dbReference type="ChEBI" id="CHEBI:29103"/>
    </ligand>
</feature>
<dbReference type="InterPro" id="IPR011877">
    <property type="entry name" value="Ribokinase"/>
</dbReference>
<sequence length="315" mass="32096">MTRVVVVGSFNVDHVWRCDTLPAPGATLAGEYTTGPGGKGFNQAMAARRAGAGTVFVCSLGSDGGGQLARALATADDIDLRDEASDDPTGTAGIFVGADGRNSIVIGPGANATLSVAHVEAQASTIREARVLLAQLESPIDVVITALQLARESGVPSVLNTAPANAETTSALLGMADVLTPNESEFASLVARHTAMAIPADAVATAGDDALHLLCRTLHPNGSIVITLGAMGSFVSHADDVMRGDDIAHYRVAAETANVIDTTGAGDAFNGALCASMVIRPDARFAEHLRFASYYAARSTESEGAAAAMPVLPVG</sequence>
<dbReference type="GO" id="GO:0005524">
    <property type="term" value="F:ATP binding"/>
    <property type="evidence" value="ECO:0007669"/>
    <property type="project" value="UniProtKB-UniRule"/>
</dbReference>
<dbReference type="STRING" id="1604334.SAMN05421546_1570"/>
<proteinExistence type="inferred from homology"/>
<keyword evidence="3 9" id="KW-0547">Nucleotide-binding</keyword>
<dbReference type="GO" id="GO:0004747">
    <property type="term" value="F:ribokinase activity"/>
    <property type="evidence" value="ECO:0007669"/>
    <property type="project" value="UniProtKB-UniRule"/>
</dbReference>
<dbReference type="PANTHER" id="PTHR10584">
    <property type="entry name" value="SUGAR KINASE"/>
    <property type="match status" value="1"/>
</dbReference>
<feature type="active site" description="Proton acceptor" evidence="9">
    <location>
        <position position="267"/>
    </location>
</feature>
<evidence type="ECO:0000256" key="3">
    <source>
        <dbReference type="ARBA" id="ARBA00022741"/>
    </source>
</evidence>
<evidence type="ECO:0000313" key="11">
    <source>
        <dbReference type="EMBL" id="SIQ61379.1"/>
    </source>
</evidence>
<dbReference type="InterPro" id="IPR011611">
    <property type="entry name" value="PfkB_dom"/>
</dbReference>
<feature type="binding site" evidence="9">
    <location>
        <position position="182"/>
    </location>
    <ligand>
        <name>ATP</name>
        <dbReference type="ChEBI" id="CHEBI:30616"/>
    </ligand>
</feature>
<feature type="binding site" evidence="9">
    <location>
        <begin position="227"/>
        <end position="232"/>
    </location>
    <ligand>
        <name>ATP</name>
        <dbReference type="ChEBI" id="CHEBI:30616"/>
    </ligand>
</feature>
<comment type="subcellular location">
    <subcellularLocation>
        <location evidence="9">Cytoplasm</location>
    </subcellularLocation>
</comment>
<evidence type="ECO:0000256" key="7">
    <source>
        <dbReference type="ARBA" id="ARBA00022958"/>
    </source>
</evidence>
<dbReference type="SUPFAM" id="SSF53613">
    <property type="entry name" value="Ribokinase-like"/>
    <property type="match status" value="1"/>
</dbReference>
<dbReference type="OrthoDB" id="9775849at2"/>
<evidence type="ECO:0000256" key="4">
    <source>
        <dbReference type="ARBA" id="ARBA00022777"/>
    </source>
</evidence>
<evidence type="ECO:0000256" key="1">
    <source>
        <dbReference type="ARBA" id="ARBA00022679"/>
    </source>
</evidence>
<dbReference type="GO" id="GO:0019303">
    <property type="term" value="P:D-ribose catabolic process"/>
    <property type="evidence" value="ECO:0007669"/>
    <property type="project" value="UniProtKB-UniRule"/>
</dbReference>
<dbReference type="CDD" id="cd01174">
    <property type="entry name" value="ribokinase"/>
    <property type="match status" value="1"/>
</dbReference>
<dbReference type="AlphaFoldDB" id="A0A1N6U747"/>
<comment type="function">
    <text evidence="9">Catalyzes the phosphorylation of ribose at O-5 in a reaction requiring ATP and magnesium. The resulting D-ribose-5-phosphate can then be used either for sythesis of nucleotides, histidine, and tryptophan, or as a component of the pentose phosphate pathway.</text>
</comment>
<feature type="binding site" evidence="9">
    <location>
        <begin position="38"/>
        <end position="42"/>
    </location>
    <ligand>
        <name>substrate</name>
    </ligand>
</feature>
<comment type="subunit">
    <text evidence="9">Homodimer.</text>
</comment>
<keyword evidence="6 9" id="KW-0460">Magnesium</keyword>
<dbReference type="UniPathway" id="UPA00916">
    <property type="reaction ID" value="UER00889"/>
</dbReference>
<evidence type="ECO:0000313" key="12">
    <source>
        <dbReference type="Proteomes" id="UP000241788"/>
    </source>
</evidence>
<comment type="cofactor">
    <cofactor evidence="9">
        <name>Mg(2+)</name>
        <dbReference type="ChEBI" id="CHEBI:18420"/>
    </cofactor>
    <text evidence="9">Requires a divalent cation, most likely magnesium in vivo, as an electrophilic catalyst to aid phosphoryl group transfer. It is the chelate of the metal and the nucleotide that is the actual substrate.</text>
</comment>
<accession>A0A1N6U747</accession>
<dbReference type="RefSeq" id="WP_076586960.1">
    <property type="nucleotide sequence ID" value="NZ_FTLW01000003.1"/>
</dbReference>